<keyword evidence="2" id="KW-1185">Reference proteome</keyword>
<evidence type="ECO:0000313" key="1">
    <source>
        <dbReference type="EMBL" id="NEZ54974.1"/>
    </source>
</evidence>
<dbReference type="Proteomes" id="UP000481033">
    <property type="component" value="Unassembled WGS sequence"/>
</dbReference>
<protein>
    <recommendedName>
        <fullName evidence="3">HNH endonuclease</fullName>
    </recommendedName>
</protein>
<dbReference type="AlphaFoldDB" id="A0A6M0RFI3"/>
<dbReference type="RefSeq" id="WP_163696715.1">
    <property type="nucleotide sequence ID" value="NZ_QXHD01000004.1"/>
</dbReference>
<evidence type="ECO:0008006" key="3">
    <source>
        <dbReference type="Google" id="ProtNLM"/>
    </source>
</evidence>
<sequence>MSWDRKLYPANWEQIAHSVKQEAGWCCEQCGRPCRQPGEKEGQILDRLSAYWKDDWMESVWDEDFGWVDVEKPTRFVLTVAHLNHRPEDVRRDNLKALCSVCHLKLDNTTSARFQKQQAKAERAGQLTLLA</sequence>
<proteinExistence type="predicted"/>
<reference evidence="1 2" key="1">
    <citation type="journal article" date="2020" name="Microb. Ecol.">
        <title>Ecogenomics of the Marine Benthic Filamentous Cyanobacterium Adonisia.</title>
        <authorList>
            <person name="Walter J.M."/>
            <person name="Coutinho F.H."/>
            <person name="Leomil L."/>
            <person name="Hargreaves P.I."/>
            <person name="Campeao M.E."/>
            <person name="Vieira V.V."/>
            <person name="Silva B.S."/>
            <person name="Fistarol G.O."/>
            <person name="Salomon P.S."/>
            <person name="Sawabe T."/>
            <person name="Mino S."/>
            <person name="Hosokawa M."/>
            <person name="Miyashita H."/>
            <person name="Maruyama F."/>
            <person name="van Verk M.C."/>
            <person name="Dutilh B.E."/>
            <person name="Thompson C.C."/>
            <person name="Thompson F.L."/>
        </authorList>
    </citation>
    <scope>NUCLEOTIDE SEQUENCE [LARGE SCALE GENOMIC DNA]</scope>
    <source>
        <strain evidence="1 2">CCMR0081</strain>
    </source>
</reference>
<evidence type="ECO:0000313" key="2">
    <source>
        <dbReference type="Proteomes" id="UP000481033"/>
    </source>
</evidence>
<gene>
    <name evidence="1" type="ORF">DXZ20_04560</name>
</gene>
<dbReference type="EMBL" id="QXHD01000004">
    <property type="protein sequence ID" value="NEZ54974.1"/>
    <property type="molecule type" value="Genomic_DNA"/>
</dbReference>
<accession>A0A6M0RFI3</accession>
<name>A0A6M0RFI3_9CYAN</name>
<organism evidence="1 2">
    <name type="scientific">Adonisia turfae CCMR0081</name>
    <dbReference type="NCBI Taxonomy" id="2292702"/>
    <lineage>
        <taxon>Bacteria</taxon>
        <taxon>Bacillati</taxon>
        <taxon>Cyanobacteriota</taxon>
        <taxon>Adonisia</taxon>
        <taxon>Adonisia turfae</taxon>
    </lineage>
</organism>
<comment type="caution">
    <text evidence="1">The sequence shown here is derived from an EMBL/GenBank/DDBJ whole genome shotgun (WGS) entry which is preliminary data.</text>
</comment>